<gene>
    <name evidence="2" type="ORF">E2C01_033569</name>
</gene>
<organism evidence="2 3">
    <name type="scientific">Portunus trituberculatus</name>
    <name type="common">Swimming crab</name>
    <name type="synonym">Neptunus trituberculatus</name>
    <dbReference type="NCBI Taxonomy" id="210409"/>
    <lineage>
        <taxon>Eukaryota</taxon>
        <taxon>Metazoa</taxon>
        <taxon>Ecdysozoa</taxon>
        <taxon>Arthropoda</taxon>
        <taxon>Crustacea</taxon>
        <taxon>Multicrustacea</taxon>
        <taxon>Malacostraca</taxon>
        <taxon>Eumalacostraca</taxon>
        <taxon>Eucarida</taxon>
        <taxon>Decapoda</taxon>
        <taxon>Pleocyemata</taxon>
        <taxon>Brachyura</taxon>
        <taxon>Eubrachyura</taxon>
        <taxon>Portunoidea</taxon>
        <taxon>Portunidae</taxon>
        <taxon>Portuninae</taxon>
        <taxon>Portunus</taxon>
    </lineage>
</organism>
<evidence type="ECO:0000313" key="3">
    <source>
        <dbReference type="Proteomes" id="UP000324222"/>
    </source>
</evidence>
<feature type="region of interest" description="Disordered" evidence="1">
    <location>
        <begin position="1"/>
        <end position="23"/>
    </location>
</feature>
<comment type="caution">
    <text evidence="2">The sequence shown here is derived from an EMBL/GenBank/DDBJ whole genome shotgun (WGS) entry which is preliminary data.</text>
</comment>
<dbReference type="Proteomes" id="UP000324222">
    <property type="component" value="Unassembled WGS sequence"/>
</dbReference>
<feature type="region of interest" description="Disordered" evidence="1">
    <location>
        <begin position="45"/>
        <end position="101"/>
    </location>
</feature>
<feature type="compositionally biased region" description="Pro residues" evidence="1">
    <location>
        <begin position="88"/>
        <end position="98"/>
    </location>
</feature>
<feature type="compositionally biased region" description="Basic and acidic residues" evidence="1">
    <location>
        <begin position="13"/>
        <end position="23"/>
    </location>
</feature>
<proteinExistence type="predicted"/>
<name>A0A5B7F5U3_PORTR</name>
<protein>
    <submittedName>
        <fullName evidence="2">Uncharacterized protein</fullName>
    </submittedName>
</protein>
<evidence type="ECO:0000256" key="1">
    <source>
        <dbReference type="SAM" id="MobiDB-lite"/>
    </source>
</evidence>
<dbReference type="EMBL" id="VSRR010004547">
    <property type="protein sequence ID" value="MPC40014.1"/>
    <property type="molecule type" value="Genomic_DNA"/>
</dbReference>
<evidence type="ECO:0000313" key="2">
    <source>
        <dbReference type="EMBL" id="MPC40014.1"/>
    </source>
</evidence>
<accession>A0A5B7F5U3</accession>
<sequence>MCDGGSIWQVSREPPETRRREGQHGWDLLAGVFLLDMLTRAGSHLTPNTARVSGDSLEGVSKPGSAEQTRIWEEGGRDTPTDYRPTPALLPPRPPRTPPTRHYSATRYEISTLDDNCTFGRAQVWRRLKRGWGREGSVMGKLAGGMGMVGRYGVRVREAASYI</sequence>
<reference evidence="2 3" key="1">
    <citation type="submission" date="2019-05" db="EMBL/GenBank/DDBJ databases">
        <title>Another draft genome of Portunus trituberculatus and its Hox gene families provides insights of decapod evolution.</title>
        <authorList>
            <person name="Jeong J.-H."/>
            <person name="Song I."/>
            <person name="Kim S."/>
            <person name="Choi T."/>
            <person name="Kim D."/>
            <person name="Ryu S."/>
            <person name="Kim W."/>
        </authorList>
    </citation>
    <scope>NUCLEOTIDE SEQUENCE [LARGE SCALE GENOMIC DNA]</scope>
    <source>
        <tissue evidence="2">Muscle</tissue>
    </source>
</reference>
<dbReference type="AlphaFoldDB" id="A0A5B7F5U3"/>
<feature type="compositionally biased region" description="Basic and acidic residues" evidence="1">
    <location>
        <begin position="70"/>
        <end position="81"/>
    </location>
</feature>
<keyword evidence="3" id="KW-1185">Reference proteome</keyword>